<dbReference type="RefSeq" id="WP_087677576.1">
    <property type="nucleotide sequence ID" value="NZ_FUWV01000001.1"/>
</dbReference>
<dbReference type="EMBL" id="FUWV01000001">
    <property type="protein sequence ID" value="SJZ34086.1"/>
    <property type="molecule type" value="Genomic_DNA"/>
</dbReference>
<reference evidence="2 3" key="1">
    <citation type="submission" date="2017-02" db="EMBL/GenBank/DDBJ databases">
        <authorList>
            <person name="Peterson S.W."/>
        </authorList>
    </citation>
    <scope>NUCLEOTIDE SEQUENCE [LARGE SCALE GENOMIC DNA]</scope>
    <source>
        <strain evidence="2 3">DSM 15102</strain>
    </source>
</reference>
<keyword evidence="1" id="KW-1133">Transmembrane helix</keyword>
<dbReference type="OrthoDB" id="1955029at2"/>
<accession>A0A1T4JV89</accession>
<evidence type="ECO:0000256" key="1">
    <source>
        <dbReference type="SAM" id="Phobius"/>
    </source>
</evidence>
<organism evidence="2 3">
    <name type="scientific">Garciella nitratireducens DSM 15102</name>
    <dbReference type="NCBI Taxonomy" id="1121911"/>
    <lineage>
        <taxon>Bacteria</taxon>
        <taxon>Bacillati</taxon>
        <taxon>Bacillota</taxon>
        <taxon>Clostridia</taxon>
        <taxon>Eubacteriales</taxon>
        <taxon>Eubacteriaceae</taxon>
        <taxon>Garciella</taxon>
    </lineage>
</organism>
<keyword evidence="1" id="KW-0472">Membrane</keyword>
<sequence length="161" mass="18512">MLRRINKKKDLSKIIENALLKISVLGLLSMVFVQFFLSNHSVKTILGNNSNEVISIEESAIYNPQGWIELNISNFNKYKNLVILKNGEEVKKVLSENDIINIPVYDGDVIEVDATDYQEPIHIKVHNFSKNINNLKIGEDFKSNKNIMYLFKIEMDPKNNS</sequence>
<evidence type="ECO:0000313" key="3">
    <source>
        <dbReference type="Proteomes" id="UP000196365"/>
    </source>
</evidence>
<gene>
    <name evidence="2" type="ORF">SAMN02745973_00120</name>
</gene>
<keyword evidence="3" id="KW-1185">Reference proteome</keyword>
<evidence type="ECO:0000313" key="2">
    <source>
        <dbReference type="EMBL" id="SJZ34086.1"/>
    </source>
</evidence>
<keyword evidence="1" id="KW-0812">Transmembrane</keyword>
<dbReference type="Proteomes" id="UP000196365">
    <property type="component" value="Unassembled WGS sequence"/>
</dbReference>
<proteinExistence type="predicted"/>
<feature type="transmembrane region" description="Helical" evidence="1">
    <location>
        <begin position="20"/>
        <end position="37"/>
    </location>
</feature>
<dbReference type="AlphaFoldDB" id="A0A1T4JV89"/>
<name>A0A1T4JV89_9FIRM</name>
<protein>
    <submittedName>
        <fullName evidence="2">Uncharacterized protein</fullName>
    </submittedName>
</protein>